<dbReference type="AlphaFoldDB" id="A0A3P7PUS2"/>
<keyword evidence="5" id="KW-1185">Reference proteome</keyword>
<protein>
    <submittedName>
        <fullName evidence="4">C4-dicarboxylate ABC transporter</fullName>
    </submittedName>
</protein>
<dbReference type="EMBL" id="LR130778">
    <property type="protein sequence ID" value="VDN47697.1"/>
    <property type="molecule type" value="Genomic_DNA"/>
</dbReference>
<evidence type="ECO:0000313" key="5">
    <source>
        <dbReference type="Proteomes" id="UP000279029"/>
    </source>
</evidence>
<dbReference type="RefSeq" id="WP_125136961.1">
    <property type="nucleotide sequence ID" value="NZ_LR130778.1"/>
</dbReference>
<accession>A0A3P7PUS2</accession>
<sequence>MKKFLSILMALVLILSLAGCGAKEAPVAETTPATPATEETTTETPATPVEKKVITVSTKFVDNEQTAISLVKVVDAINERSGGSLELQLFTNGVLPIGKDGMEQIVQGSDWILVDGVNFLGDYVPDYNAVTGPFLYKNFDEYFAMTKTPLVQEMNQKIEADYGIKVLSLDWVFGFRSMMTKTPITKPEDMKGLNIRVPTSQLYTYTIEAMGGNPVAMPYPDTYAAIQQGVLDGIEGSIMTYYGTKQYENVKEYSLTNHLLGVSAVSISTKLWDKLTEEEQTILTEEFEKGMQDNLDETVKAEGEMAELLKAEGVTFHEVDSDAFQKAAAPVYTKFENWTPGIYESILAELEKIKAN</sequence>
<reference evidence="4 5" key="1">
    <citation type="submission" date="2018-09" db="EMBL/GenBank/DDBJ databases">
        <authorList>
            <person name="Postec A."/>
        </authorList>
    </citation>
    <scope>NUCLEOTIDE SEQUENCE [LARGE SCALE GENOMIC DNA]</scope>
    <source>
        <strain evidence="4">70B-A</strain>
    </source>
</reference>
<dbReference type="PROSITE" id="PS51257">
    <property type="entry name" value="PROKAR_LIPOPROTEIN"/>
    <property type="match status" value="1"/>
</dbReference>
<feature type="signal peptide" evidence="3">
    <location>
        <begin position="1"/>
        <end position="22"/>
    </location>
</feature>
<dbReference type="Gene3D" id="3.40.190.170">
    <property type="entry name" value="Bacterial extracellular solute-binding protein, family 7"/>
    <property type="match status" value="1"/>
</dbReference>
<feature type="region of interest" description="Disordered" evidence="2">
    <location>
        <begin position="28"/>
        <end position="48"/>
    </location>
</feature>
<evidence type="ECO:0000256" key="1">
    <source>
        <dbReference type="ARBA" id="ARBA00022729"/>
    </source>
</evidence>
<keyword evidence="1 3" id="KW-0732">Signal</keyword>
<dbReference type="PANTHER" id="PTHR33376:SF3">
    <property type="entry name" value="C4-DICARBOXYLATE-BINDING PROTEIN"/>
    <property type="match status" value="1"/>
</dbReference>
<dbReference type="InterPro" id="IPR018389">
    <property type="entry name" value="DctP_fam"/>
</dbReference>
<gene>
    <name evidence="4" type="ORF">PATL70BA_1804</name>
</gene>
<evidence type="ECO:0000313" key="4">
    <source>
        <dbReference type="EMBL" id="VDN47697.1"/>
    </source>
</evidence>
<dbReference type="KEGG" id="cbar:PATL70BA_1804"/>
<dbReference type="GO" id="GO:0055085">
    <property type="term" value="P:transmembrane transport"/>
    <property type="evidence" value="ECO:0007669"/>
    <property type="project" value="InterPro"/>
</dbReference>
<dbReference type="InterPro" id="IPR038404">
    <property type="entry name" value="TRAP_DctP_sf"/>
</dbReference>
<name>A0A3P7PUS2_9FIRM</name>
<organism evidence="4 5">
    <name type="scientific">Petrocella atlantisensis</name>
    <dbReference type="NCBI Taxonomy" id="2173034"/>
    <lineage>
        <taxon>Bacteria</taxon>
        <taxon>Bacillati</taxon>
        <taxon>Bacillota</taxon>
        <taxon>Clostridia</taxon>
        <taxon>Lachnospirales</taxon>
        <taxon>Vallitaleaceae</taxon>
        <taxon>Petrocella</taxon>
    </lineage>
</organism>
<dbReference type="Pfam" id="PF03480">
    <property type="entry name" value="DctP"/>
    <property type="match status" value="1"/>
</dbReference>
<evidence type="ECO:0000256" key="2">
    <source>
        <dbReference type="SAM" id="MobiDB-lite"/>
    </source>
</evidence>
<dbReference type="NCBIfam" id="NF037995">
    <property type="entry name" value="TRAP_S1"/>
    <property type="match status" value="1"/>
</dbReference>
<dbReference type="PANTHER" id="PTHR33376">
    <property type="match status" value="1"/>
</dbReference>
<dbReference type="CDD" id="cd13669">
    <property type="entry name" value="PBP2_TRAP_TM0322_like"/>
    <property type="match status" value="1"/>
</dbReference>
<dbReference type="Proteomes" id="UP000279029">
    <property type="component" value="Chromosome"/>
</dbReference>
<feature type="chain" id="PRO_5038895544" evidence="3">
    <location>
        <begin position="23"/>
        <end position="356"/>
    </location>
</feature>
<evidence type="ECO:0000256" key="3">
    <source>
        <dbReference type="SAM" id="SignalP"/>
    </source>
</evidence>
<dbReference type="OrthoDB" id="9815946at2"/>
<proteinExistence type="predicted"/>